<feature type="transmembrane region" description="Helical" evidence="7">
    <location>
        <begin position="112"/>
        <end position="130"/>
    </location>
</feature>
<dbReference type="PROSITE" id="PS50850">
    <property type="entry name" value="MFS"/>
    <property type="match status" value="1"/>
</dbReference>
<evidence type="ECO:0000256" key="2">
    <source>
        <dbReference type="ARBA" id="ARBA00022448"/>
    </source>
</evidence>
<dbReference type="FunFam" id="1.20.1250.20:FF:000196">
    <property type="entry name" value="MFS toxin efflux pump (AflT)"/>
    <property type="match status" value="1"/>
</dbReference>
<reference evidence="9" key="1">
    <citation type="journal article" date="2020" name="Stud. Mycol.">
        <title>101 Dothideomycetes genomes: a test case for predicting lifestyles and emergence of pathogens.</title>
        <authorList>
            <person name="Haridas S."/>
            <person name="Albert R."/>
            <person name="Binder M."/>
            <person name="Bloem J."/>
            <person name="Labutti K."/>
            <person name="Salamov A."/>
            <person name="Andreopoulos B."/>
            <person name="Baker S."/>
            <person name="Barry K."/>
            <person name="Bills G."/>
            <person name="Bluhm B."/>
            <person name="Cannon C."/>
            <person name="Castanera R."/>
            <person name="Culley D."/>
            <person name="Daum C."/>
            <person name="Ezra D."/>
            <person name="Gonzalez J."/>
            <person name="Henrissat B."/>
            <person name="Kuo A."/>
            <person name="Liang C."/>
            <person name="Lipzen A."/>
            <person name="Lutzoni F."/>
            <person name="Magnuson J."/>
            <person name="Mondo S."/>
            <person name="Nolan M."/>
            <person name="Ohm R."/>
            <person name="Pangilinan J."/>
            <person name="Park H.-J."/>
            <person name="Ramirez L."/>
            <person name="Alfaro M."/>
            <person name="Sun H."/>
            <person name="Tritt A."/>
            <person name="Yoshinaga Y."/>
            <person name="Zwiers L.-H."/>
            <person name="Turgeon B."/>
            <person name="Goodwin S."/>
            <person name="Spatafora J."/>
            <person name="Crous P."/>
            <person name="Grigoriev I."/>
        </authorList>
    </citation>
    <scope>NUCLEOTIDE SEQUENCE</scope>
    <source>
        <strain evidence="9">CBS 122367</strain>
    </source>
</reference>
<feature type="transmembrane region" description="Helical" evidence="7">
    <location>
        <begin position="430"/>
        <end position="448"/>
    </location>
</feature>
<feature type="region of interest" description="Disordered" evidence="6">
    <location>
        <begin position="1"/>
        <end position="61"/>
    </location>
</feature>
<dbReference type="Gene3D" id="1.20.1720.10">
    <property type="entry name" value="Multidrug resistance protein D"/>
    <property type="match status" value="1"/>
</dbReference>
<feature type="transmembrane region" description="Helical" evidence="7">
    <location>
        <begin position="540"/>
        <end position="560"/>
    </location>
</feature>
<dbReference type="PANTHER" id="PTHR23501:SF177">
    <property type="entry name" value="MAJOR FACILITATOR SUPERFAMILY (MFS) PROFILE DOMAIN-CONTAINING PROTEIN-RELATED"/>
    <property type="match status" value="1"/>
</dbReference>
<dbReference type="EMBL" id="MU005616">
    <property type="protein sequence ID" value="KAF2677992.1"/>
    <property type="molecule type" value="Genomic_DNA"/>
</dbReference>
<dbReference type="PANTHER" id="PTHR23501">
    <property type="entry name" value="MAJOR FACILITATOR SUPERFAMILY"/>
    <property type="match status" value="1"/>
</dbReference>
<keyword evidence="4 7" id="KW-1133">Transmembrane helix</keyword>
<dbReference type="SUPFAM" id="SSF103473">
    <property type="entry name" value="MFS general substrate transporter"/>
    <property type="match status" value="1"/>
</dbReference>
<organism evidence="9 10">
    <name type="scientific">Lentithecium fluviatile CBS 122367</name>
    <dbReference type="NCBI Taxonomy" id="1168545"/>
    <lineage>
        <taxon>Eukaryota</taxon>
        <taxon>Fungi</taxon>
        <taxon>Dikarya</taxon>
        <taxon>Ascomycota</taxon>
        <taxon>Pezizomycotina</taxon>
        <taxon>Dothideomycetes</taxon>
        <taxon>Pleosporomycetidae</taxon>
        <taxon>Pleosporales</taxon>
        <taxon>Massarineae</taxon>
        <taxon>Lentitheciaceae</taxon>
        <taxon>Lentithecium</taxon>
    </lineage>
</organism>
<feature type="transmembrane region" description="Helical" evidence="7">
    <location>
        <begin position="469"/>
        <end position="491"/>
    </location>
</feature>
<feature type="domain" description="Major facilitator superfamily (MFS) profile" evidence="8">
    <location>
        <begin position="77"/>
        <end position="564"/>
    </location>
</feature>
<dbReference type="InterPro" id="IPR020846">
    <property type="entry name" value="MFS_dom"/>
</dbReference>
<feature type="transmembrane region" description="Helical" evidence="7">
    <location>
        <begin position="300"/>
        <end position="319"/>
    </location>
</feature>
<feature type="transmembrane region" description="Helical" evidence="7">
    <location>
        <begin position="167"/>
        <end position="188"/>
    </location>
</feature>
<dbReference type="InterPro" id="IPR036259">
    <property type="entry name" value="MFS_trans_sf"/>
</dbReference>
<dbReference type="GO" id="GO:0005886">
    <property type="term" value="C:plasma membrane"/>
    <property type="evidence" value="ECO:0007669"/>
    <property type="project" value="TreeGrafter"/>
</dbReference>
<keyword evidence="3 7" id="KW-0812">Transmembrane</keyword>
<feature type="transmembrane region" description="Helical" evidence="7">
    <location>
        <begin position="339"/>
        <end position="360"/>
    </location>
</feature>
<dbReference type="Proteomes" id="UP000799291">
    <property type="component" value="Unassembled WGS sequence"/>
</dbReference>
<keyword evidence="10" id="KW-1185">Reference proteome</keyword>
<evidence type="ECO:0000313" key="9">
    <source>
        <dbReference type="EMBL" id="KAF2677992.1"/>
    </source>
</evidence>
<feature type="compositionally biased region" description="Basic and acidic residues" evidence="6">
    <location>
        <begin position="37"/>
        <end position="56"/>
    </location>
</feature>
<dbReference type="Gene3D" id="1.20.1250.20">
    <property type="entry name" value="MFS general substrate transporter like domains"/>
    <property type="match status" value="1"/>
</dbReference>
<evidence type="ECO:0000256" key="6">
    <source>
        <dbReference type="SAM" id="MobiDB-lite"/>
    </source>
</evidence>
<keyword evidence="2" id="KW-0813">Transport</keyword>
<evidence type="ECO:0000256" key="4">
    <source>
        <dbReference type="ARBA" id="ARBA00022989"/>
    </source>
</evidence>
<evidence type="ECO:0000259" key="8">
    <source>
        <dbReference type="PROSITE" id="PS50850"/>
    </source>
</evidence>
<evidence type="ECO:0000256" key="1">
    <source>
        <dbReference type="ARBA" id="ARBA00004141"/>
    </source>
</evidence>
<feature type="compositionally biased region" description="Basic and acidic residues" evidence="6">
    <location>
        <begin position="1"/>
        <end position="10"/>
    </location>
</feature>
<feature type="transmembrane region" description="Helical" evidence="7">
    <location>
        <begin position="142"/>
        <end position="161"/>
    </location>
</feature>
<comment type="subcellular location">
    <subcellularLocation>
        <location evidence="1">Membrane</location>
        <topology evidence="1">Multi-pass membrane protein</topology>
    </subcellularLocation>
</comment>
<dbReference type="AlphaFoldDB" id="A0A6G1IID8"/>
<accession>A0A6G1IID8</accession>
<dbReference type="FunFam" id="1.20.1720.10:FF:000012">
    <property type="entry name" value="MFS toxin efflux pump (AflT)"/>
    <property type="match status" value="1"/>
</dbReference>
<feature type="transmembrane region" description="Helical" evidence="7">
    <location>
        <begin position="77"/>
        <end position="100"/>
    </location>
</feature>
<dbReference type="OrthoDB" id="10021397at2759"/>
<dbReference type="GO" id="GO:0022857">
    <property type="term" value="F:transmembrane transporter activity"/>
    <property type="evidence" value="ECO:0007669"/>
    <property type="project" value="InterPro"/>
</dbReference>
<evidence type="ECO:0000256" key="5">
    <source>
        <dbReference type="ARBA" id="ARBA00023136"/>
    </source>
</evidence>
<feature type="compositionally biased region" description="Polar residues" evidence="6">
    <location>
        <begin position="20"/>
        <end position="32"/>
    </location>
</feature>
<dbReference type="InterPro" id="IPR011701">
    <property type="entry name" value="MFS"/>
</dbReference>
<sequence length="577" mass="62290">MDENKTHSSDTRLPVPNVAETRSISENASTAASLKLAPEEFEKEKDADDVEIKAEDLAPEPDADNDDYFHGMQLMPVMVALILSVFLVAVDQTIVGTAIPKITDEFHTLESVSWYGSAYFMTFGGFQSFWGKIFKYFPLKISYLLTIFIFELGSLICGVAKDPTTLVVGRAIAGVGGAGIATGAFTIIAFSVQPRTRPQFMGFIGATYGISAVIGPLLGGAFTDKVSWRWCFYINLPVGGVSAALILLLFKAPKLAVPAQANWQEKLKQMDLVGVALAMGMIISFILATEHGQTEPWDSSVVVGLLVGFVLILAALVVWEWWLDETAMIPKRIFLQRFVWANAAFSFFLGGSYFVILYYLPIYFQSVDNASPINSGVRNLPMVISVAIAAMVSGTLQTKTGHVWIWLPIGSCLATIASGLFYTLGTETDSGKWIGFQILAGFGYGFAWQAPMVRAQAGSKPEDVSSTSAVIFWFQVIGGAFTLSSAQAAFINKLLRTLARTAPSVSPATIILTGATQIRTAFPPPLVPTVVDAYMDGLKVVFAIMTAVVGFSFLVGFLAPRNKLNQEALKEAGGGMA</sequence>
<name>A0A6G1IID8_9PLEO</name>
<protein>
    <submittedName>
        <fullName evidence="9">MFS general substrate transporter</fullName>
    </submittedName>
</protein>
<evidence type="ECO:0000256" key="3">
    <source>
        <dbReference type="ARBA" id="ARBA00022692"/>
    </source>
</evidence>
<proteinExistence type="predicted"/>
<feature type="transmembrane region" description="Helical" evidence="7">
    <location>
        <begin position="403"/>
        <end position="424"/>
    </location>
</feature>
<dbReference type="Pfam" id="PF07690">
    <property type="entry name" value="MFS_1"/>
    <property type="match status" value="1"/>
</dbReference>
<feature type="transmembrane region" description="Helical" evidence="7">
    <location>
        <begin position="380"/>
        <end position="396"/>
    </location>
</feature>
<dbReference type="CDD" id="cd17502">
    <property type="entry name" value="MFS_Azr1_MDR_like"/>
    <property type="match status" value="1"/>
</dbReference>
<gene>
    <name evidence="9" type="ORF">K458DRAFT_318160</name>
</gene>
<evidence type="ECO:0000256" key="7">
    <source>
        <dbReference type="SAM" id="Phobius"/>
    </source>
</evidence>
<evidence type="ECO:0000313" key="10">
    <source>
        <dbReference type="Proteomes" id="UP000799291"/>
    </source>
</evidence>
<feature type="transmembrane region" description="Helical" evidence="7">
    <location>
        <begin position="230"/>
        <end position="250"/>
    </location>
</feature>
<keyword evidence="5 7" id="KW-0472">Membrane</keyword>
<feature type="transmembrane region" description="Helical" evidence="7">
    <location>
        <begin position="200"/>
        <end position="218"/>
    </location>
</feature>
<feature type="transmembrane region" description="Helical" evidence="7">
    <location>
        <begin position="270"/>
        <end position="288"/>
    </location>
</feature>